<sequence length="503" mass="52851">MDNLWTVPGYRHIRELGAGTSGRVFMAEHIESGIGVAIKYLTPELALDPVFVSRFRDEARLLSELEDPHLVQFFEYVETSTRAALVMELVDGVSLAQILADSGPLEPEAALVVLKGSLLGLAAAHASGIVHRDYKPGNVLVDGEGNSLLSDFGIAVRPGGETPAVGTPAYMPPEQWDGAPSVPAADVYAATAVCYECLTGRRPYEGRTLGELAMAHRSRPVPVENVPPGLRDLLSAGMAKDVRGRPQSAFAYLLELEMTAGAAYGPDWEDRGRAFLKARALSLALLFPVTRPSYEPNTEVLNTVLDAPPLPPRSHGYRPSPRLGLLATAAGAVMALVVTGGLLAVNAADKDEVVQQAAPATQSSPTAKTGGEVPTGKPDKKVEPVGDRPSVTVTVTASPTDAPSGPASPSKPASPSGPPPETDSPEPDPSEEEPDEPTEPKPPKPTEEPTDPAEPTEEPTEPVEPTAPPEEPTDPAEPTEEPTEPVEPTAPGTGKPSQTQNTA</sequence>
<feature type="binding site" evidence="6">
    <location>
        <position position="39"/>
    </location>
    <ligand>
        <name>ATP</name>
        <dbReference type="ChEBI" id="CHEBI:30616"/>
    </ligand>
</feature>
<feature type="compositionally biased region" description="Basic and acidic residues" evidence="7">
    <location>
        <begin position="438"/>
        <end position="447"/>
    </location>
</feature>
<keyword evidence="11" id="KW-1185">Reference proteome</keyword>
<organism evidence="10 11">
    <name type="scientific">Actinocorallia aurantiaca</name>
    <dbReference type="NCBI Taxonomy" id="46204"/>
    <lineage>
        <taxon>Bacteria</taxon>
        <taxon>Bacillati</taxon>
        <taxon>Actinomycetota</taxon>
        <taxon>Actinomycetes</taxon>
        <taxon>Streptosporangiales</taxon>
        <taxon>Thermomonosporaceae</taxon>
        <taxon>Actinocorallia</taxon>
    </lineage>
</organism>
<feature type="region of interest" description="Disordered" evidence="7">
    <location>
        <begin position="356"/>
        <end position="503"/>
    </location>
</feature>
<dbReference type="PROSITE" id="PS50011">
    <property type="entry name" value="PROTEIN_KINASE_DOM"/>
    <property type="match status" value="1"/>
</dbReference>
<dbReference type="PANTHER" id="PTHR24350">
    <property type="entry name" value="SERINE/THREONINE-PROTEIN KINASE IAL-RELATED"/>
    <property type="match status" value="1"/>
</dbReference>
<comment type="caution">
    <text evidence="10">The sequence shown here is derived from an EMBL/GenBank/DDBJ whole genome shotgun (WGS) entry which is preliminary data.</text>
</comment>
<evidence type="ECO:0000256" key="1">
    <source>
        <dbReference type="ARBA" id="ARBA00022527"/>
    </source>
</evidence>
<keyword evidence="3 6" id="KW-0547">Nucleotide-binding</keyword>
<evidence type="ECO:0000259" key="9">
    <source>
        <dbReference type="PROSITE" id="PS50011"/>
    </source>
</evidence>
<feature type="compositionally biased region" description="Polar residues" evidence="7">
    <location>
        <begin position="358"/>
        <end position="367"/>
    </location>
</feature>
<dbReference type="SUPFAM" id="SSF56112">
    <property type="entry name" value="Protein kinase-like (PK-like)"/>
    <property type="match status" value="1"/>
</dbReference>
<evidence type="ECO:0000256" key="7">
    <source>
        <dbReference type="SAM" id="MobiDB-lite"/>
    </source>
</evidence>
<protein>
    <recommendedName>
        <fullName evidence="9">Protein kinase domain-containing protein</fullName>
    </recommendedName>
</protein>
<dbReference type="PROSITE" id="PS00107">
    <property type="entry name" value="PROTEIN_KINASE_ATP"/>
    <property type="match status" value="1"/>
</dbReference>
<gene>
    <name evidence="10" type="ORF">GCM10010439_41280</name>
</gene>
<evidence type="ECO:0000256" key="3">
    <source>
        <dbReference type="ARBA" id="ARBA00022741"/>
    </source>
</evidence>
<dbReference type="Pfam" id="PF00069">
    <property type="entry name" value="Pkinase"/>
    <property type="match status" value="1"/>
</dbReference>
<dbReference type="PROSITE" id="PS00108">
    <property type="entry name" value="PROTEIN_KINASE_ST"/>
    <property type="match status" value="1"/>
</dbReference>
<reference evidence="10 11" key="1">
    <citation type="journal article" date="2019" name="Int. J. Syst. Evol. Microbiol.">
        <title>The Global Catalogue of Microorganisms (GCM) 10K type strain sequencing project: providing services to taxonomists for standard genome sequencing and annotation.</title>
        <authorList>
            <consortium name="The Broad Institute Genomics Platform"/>
            <consortium name="The Broad Institute Genome Sequencing Center for Infectious Disease"/>
            <person name="Wu L."/>
            <person name="Ma J."/>
        </authorList>
    </citation>
    <scope>NUCLEOTIDE SEQUENCE [LARGE SCALE GENOMIC DNA]</scope>
    <source>
        <strain evidence="10 11">JCM 8201</strain>
    </source>
</reference>
<name>A0ABN3UD00_9ACTN</name>
<keyword evidence="4" id="KW-0418">Kinase</keyword>
<evidence type="ECO:0000256" key="6">
    <source>
        <dbReference type="PROSITE-ProRule" id="PRU10141"/>
    </source>
</evidence>
<evidence type="ECO:0000256" key="8">
    <source>
        <dbReference type="SAM" id="Phobius"/>
    </source>
</evidence>
<dbReference type="InterPro" id="IPR000719">
    <property type="entry name" value="Prot_kinase_dom"/>
</dbReference>
<feature type="compositionally biased region" description="Low complexity" evidence="7">
    <location>
        <begin position="391"/>
        <end position="414"/>
    </location>
</feature>
<feature type="compositionally biased region" description="Basic and acidic residues" evidence="7">
    <location>
        <begin position="377"/>
        <end position="386"/>
    </location>
</feature>
<keyword evidence="5 6" id="KW-0067">ATP-binding</keyword>
<accession>A0ABN3UD00</accession>
<dbReference type="InterPro" id="IPR030616">
    <property type="entry name" value="Aur-like"/>
</dbReference>
<evidence type="ECO:0000256" key="5">
    <source>
        <dbReference type="ARBA" id="ARBA00022840"/>
    </source>
</evidence>
<evidence type="ECO:0000313" key="11">
    <source>
        <dbReference type="Proteomes" id="UP001501842"/>
    </source>
</evidence>
<dbReference type="Gene3D" id="1.10.510.10">
    <property type="entry name" value="Transferase(Phosphotransferase) domain 1"/>
    <property type="match status" value="1"/>
</dbReference>
<feature type="transmembrane region" description="Helical" evidence="8">
    <location>
        <begin position="323"/>
        <end position="345"/>
    </location>
</feature>
<keyword evidence="8" id="KW-1133">Transmembrane helix</keyword>
<dbReference type="InterPro" id="IPR011009">
    <property type="entry name" value="Kinase-like_dom_sf"/>
</dbReference>
<dbReference type="InterPro" id="IPR008271">
    <property type="entry name" value="Ser/Thr_kinase_AS"/>
</dbReference>
<feature type="compositionally biased region" description="Acidic residues" evidence="7">
    <location>
        <begin position="423"/>
        <end position="437"/>
    </location>
</feature>
<proteinExistence type="predicted"/>
<evidence type="ECO:0000256" key="2">
    <source>
        <dbReference type="ARBA" id="ARBA00022679"/>
    </source>
</evidence>
<evidence type="ECO:0000256" key="4">
    <source>
        <dbReference type="ARBA" id="ARBA00022777"/>
    </source>
</evidence>
<feature type="domain" description="Protein kinase" evidence="9">
    <location>
        <begin position="10"/>
        <end position="258"/>
    </location>
</feature>
<feature type="compositionally biased region" description="Acidic residues" evidence="7">
    <location>
        <begin position="448"/>
        <end position="461"/>
    </location>
</feature>
<feature type="compositionally biased region" description="Acidic residues" evidence="7">
    <location>
        <begin position="471"/>
        <end position="484"/>
    </location>
</feature>
<evidence type="ECO:0000313" key="10">
    <source>
        <dbReference type="EMBL" id="GAA2729807.1"/>
    </source>
</evidence>
<keyword evidence="8" id="KW-0812">Transmembrane</keyword>
<keyword evidence="1" id="KW-0723">Serine/threonine-protein kinase</keyword>
<dbReference type="CDD" id="cd14014">
    <property type="entry name" value="STKc_PknB_like"/>
    <property type="match status" value="1"/>
</dbReference>
<dbReference type="Proteomes" id="UP001501842">
    <property type="component" value="Unassembled WGS sequence"/>
</dbReference>
<dbReference type="InterPro" id="IPR017441">
    <property type="entry name" value="Protein_kinase_ATP_BS"/>
</dbReference>
<keyword evidence="2" id="KW-0808">Transferase</keyword>
<keyword evidence="8" id="KW-0472">Membrane</keyword>
<dbReference type="RefSeq" id="WP_344452192.1">
    <property type="nucleotide sequence ID" value="NZ_BAAATZ010000016.1"/>
</dbReference>
<dbReference type="EMBL" id="BAAATZ010000016">
    <property type="protein sequence ID" value="GAA2729807.1"/>
    <property type="molecule type" value="Genomic_DNA"/>
</dbReference>